<name>A0A0G4ETT5_VITBC</name>
<feature type="signal peptide" evidence="2">
    <location>
        <begin position="1"/>
        <end position="17"/>
    </location>
</feature>
<gene>
    <name evidence="3" type="ORF">Vbra_13259</name>
</gene>
<dbReference type="EMBL" id="CDMY01000307">
    <property type="protein sequence ID" value="CEM01669.1"/>
    <property type="molecule type" value="Genomic_DNA"/>
</dbReference>
<feature type="compositionally biased region" description="Low complexity" evidence="1">
    <location>
        <begin position="228"/>
        <end position="241"/>
    </location>
</feature>
<feature type="compositionally biased region" description="Pro residues" evidence="1">
    <location>
        <begin position="150"/>
        <end position="161"/>
    </location>
</feature>
<feature type="region of interest" description="Disordered" evidence="1">
    <location>
        <begin position="150"/>
        <end position="189"/>
    </location>
</feature>
<feature type="region of interest" description="Disordered" evidence="1">
    <location>
        <begin position="208"/>
        <end position="278"/>
    </location>
</feature>
<dbReference type="InParanoid" id="A0A0G4ETT5"/>
<dbReference type="AlphaFoldDB" id="A0A0G4ETT5"/>
<organism evidence="3 4">
    <name type="scientific">Vitrella brassicaformis (strain CCMP3155)</name>
    <dbReference type="NCBI Taxonomy" id="1169540"/>
    <lineage>
        <taxon>Eukaryota</taxon>
        <taxon>Sar</taxon>
        <taxon>Alveolata</taxon>
        <taxon>Colpodellida</taxon>
        <taxon>Vitrellaceae</taxon>
        <taxon>Vitrella</taxon>
    </lineage>
</organism>
<feature type="compositionally biased region" description="Low complexity" evidence="1">
    <location>
        <begin position="319"/>
        <end position="333"/>
    </location>
</feature>
<keyword evidence="2" id="KW-0732">Signal</keyword>
<feature type="region of interest" description="Disordered" evidence="1">
    <location>
        <begin position="296"/>
        <end position="333"/>
    </location>
</feature>
<feature type="compositionally biased region" description="Pro residues" evidence="1">
    <location>
        <begin position="214"/>
        <end position="225"/>
    </location>
</feature>
<accession>A0A0G4ETT5</accession>
<protein>
    <submittedName>
        <fullName evidence="3">Uncharacterized protein</fullName>
    </submittedName>
</protein>
<evidence type="ECO:0000313" key="3">
    <source>
        <dbReference type="EMBL" id="CEM01669.1"/>
    </source>
</evidence>
<dbReference type="Proteomes" id="UP000041254">
    <property type="component" value="Unassembled WGS sequence"/>
</dbReference>
<evidence type="ECO:0000313" key="4">
    <source>
        <dbReference type="Proteomes" id="UP000041254"/>
    </source>
</evidence>
<dbReference type="VEuPathDB" id="CryptoDB:Vbra_13259"/>
<keyword evidence="4" id="KW-1185">Reference proteome</keyword>
<evidence type="ECO:0000256" key="2">
    <source>
        <dbReference type="SAM" id="SignalP"/>
    </source>
</evidence>
<sequence>MEALLIIPVSLLPCVLAFTSTTTTTTDSTNKPTFFRTLPLRSSWHPHSRIRHTRTRRAASVKRAAAEQRGSRGREVSSSSSFYWPDWTVPSYLVYESDDQLSALVRDTYARALRDPDTMERPSWWPDVLPFPGDDDDDGWFIPVPWPQNPQPVPIPIPIPQRPNDDPWGDPYGTPPWRQQKQQKYDLDDDPSAVDKLLVEAANNHKKVSAVIPSDPPGPLRPPFAEPTTRAQTQTAEQQQTNTKGHKDRRPEERPKGSAKAGGSVQQRSPRYFSTRPWEEFPPLFDLHMGVQKLPRAYVEPASDSGSSSSGESGGRVAQPEQQKQQQQQRRSE</sequence>
<feature type="chain" id="PRO_5005188135" evidence="2">
    <location>
        <begin position="18"/>
        <end position="333"/>
    </location>
</feature>
<evidence type="ECO:0000256" key="1">
    <source>
        <dbReference type="SAM" id="MobiDB-lite"/>
    </source>
</evidence>
<proteinExistence type="predicted"/>
<reference evidence="3 4" key="1">
    <citation type="submission" date="2014-11" db="EMBL/GenBank/DDBJ databases">
        <authorList>
            <person name="Zhu J."/>
            <person name="Qi W."/>
            <person name="Song R."/>
        </authorList>
    </citation>
    <scope>NUCLEOTIDE SEQUENCE [LARGE SCALE GENOMIC DNA]</scope>
</reference>